<sequence>MCPAQIIQLSRDEDVMLRGVISYQLLPEDAYLAVTQVRRWEESLRDLFQTTLQTITTVFQPEDFLTWPDGRNSQMAQPGDDDFAGSFERREQINDYLFQLMREKVALWGVQINWVSIRDIEIAPHGAIKIEPVQPVQPSRPEPAQMDRVMEKTVPEMTLPRPQMATARANASNQPAEAPARSYPVENPAPATPSYDLTEDVLVHAYKDVQDGRITDPETIRGIAAKFHEVAIDPEASQSVHFDAAQAARNLYEQAKKQELRYPGGPYHDEPQAGWNTQRPKDENLMAGN</sequence>
<dbReference type="InterPro" id="IPR001107">
    <property type="entry name" value="Band_7"/>
</dbReference>
<feature type="region of interest" description="Disordered" evidence="1">
    <location>
        <begin position="257"/>
        <end position="289"/>
    </location>
</feature>
<organism evidence="3 4">
    <name type="scientific">Dictyobacter kobayashii</name>
    <dbReference type="NCBI Taxonomy" id="2014872"/>
    <lineage>
        <taxon>Bacteria</taxon>
        <taxon>Bacillati</taxon>
        <taxon>Chloroflexota</taxon>
        <taxon>Ktedonobacteria</taxon>
        <taxon>Ktedonobacterales</taxon>
        <taxon>Dictyobacteraceae</taxon>
        <taxon>Dictyobacter</taxon>
    </lineage>
</organism>
<dbReference type="Gene3D" id="3.30.479.30">
    <property type="entry name" value="Band 7 domain"/>
    <property type="match status" value="1"/>
</dbReference>
<evidence type="ECO:0000313" key="3">
    <source>
        <dbReference type="EMBL" id="GCE18273.1"/>
    </source>
</evidence>
<evidence type="ECO:0000259" key="2">
    <source>
        <dbReference type="Pfam" id="PF01145"/>
    </source>
</evidence>
<evidence type="ECO:0000313" key="4">
    <source>
        <dbReference type="Proteomes" id="UP000287188"/>
    </source>
</evidence>
<dbReference type="AlphaFoldDB" id="A0A402AGT8"/>
<evidence type="ECO:0000256" key="1">
    <source>
        <dbReference type="SAM" id="MobiDB-lite"/>
    </source>
</evidence>
<comment type="caution">
    <text evidence="3">The sequence shown here is derived from an EMBL/GenBank/DDBJ whole genome shotgun (WGS) entry which is preliminary data.</text>
</comment>
<feature type="compositionally biased region" description="Basic and acidic residues" evidence="1">
    <location>
        <begin position="279"/>
        <end position="289"/>
    </location>
</feature>
<name>A0A402AGT8_9CHLR</name>
<feature type="region of interest" description="Disordered" evidence="1">
    <location>
        <begin position="168"/>
        <end position="189"/>
    </location>
</feature>
<proteinExistence type="predicted"/>
<dbReference type="EMBL" id="BIFS01000001">
    <property type="protein sequence ID" value="GCE18273.1"/>
    <property type="molecule type" value="Genomic_DNA"/>
</dbReference>
<protein>
    <recommendedName>
        <fullName evidence="2">Band 7 domain-containing protein</fullName>
    </recommendedName>
</protein>
<dbReference type="SUPFAM" id="SSF117892">
    <property type="entry name" value="Band 7/SPFH domain"/>
    <property type="match status" value="1"/>
</dbReference>
<accession>A0A402AGT8</accession>
<gene>
    <name evidence="3" type="ORF">KDK_20730</name>
</gene>
<feature type="domain" description="Band 7" evidence="2">
    <location>
        <begin position="14"/>
        <end position="124"/>
    </location>
</feature>
<dbReference type="Pfam" id="PF01145">
    <property type="entry name" value="Band_7"/>
    <property type="match status" value="1"/>
</dbReference>
<reference evidence="4" key="1">
    <citation type="submission" date="2018-12" db="EMBL/GenBank/DDBJ databases">
        <title>Tengunoibacter tsumagoiensis gen. nov., sp. nov., Dictyobacter kobayashii sp. nov., D. alpinus sp. nov., and D. joshuensis sp. nov. and description of Dictyobacteraceae fam. nov. within the order Ktedonobacterales isolated from Tengu-no-mugimeshi.</title>
        <authorList>
            <person name="Wang C.M."/>
            <person name="Zheng Y."/>
            <person name="Sakai Y."/>
            <person name="Toyoda A."/>
            <person name="Minakuchi Y."/>
            <person name="Abe K."/>
            <person name="Yokota A."/>
            <person name="Yabe S."/>
        </authorList>
    </citation>
    <scope>NUCLEOTIDE SEQUENCE [LARGE SCALE GENOMIC DNA]</scope>
    <source>
        <strain evidence="4">Uno11</strain>
    </source>
</reference>
<dbReference type="Proteomes" id="UP000287188">
    <property type="component" value="Unassembled WGS sequence"/>
</dbReference>
<keyword evidence="4" id="KW-1185">Reference proteome</keyword>
<dbReference type="InterPro" id="IPR036013">
    <property type="entry name" value="Band_7/SPFH_dom_sf"/>
</dbReference>